<sequence>MSGRAIERRKQDYKRGVSCEDARRRRTEHQVSIRKNKREEGLQKRRNLEVIEEPGPSDETAAAPDLQTLKAGLSHADVNVQIQCMRGIRKMLSKEGNPPVKLVMSAGLLPIIVATLSREDSTELMFEAAWAVTNIASTDYTAEVAAHGAIAPLSRLLMHKSADLREQCAWCLGNIAGDSPALRDLVLDGGDAVRGLLLNITQAASPSLMRNCVWALSNFCRGKPHPRAELAAAAAPVAVSVLSSSDDEARVDAGWALSYLSDGDNDRIEVVVDAGALPPLMAMLDSKAAAVVTPALRAVGNIVTGSDAATQAAVDHGALPRLVRLLAHTKKGIRKESCWALSNIAAGSTHQIAALCACEGALAGLVMQLETGEWDVQKEAAWAISNLCTSGSKAQARKVVKLGGIAPMCSLLDKADTNIVIVALEAIERMLKADDSDDQATATRVDECGGMDLIERLQYHDDQRVYEKASNILQTYFGGDSEGEEDENFAPNAAEGDATFSFGTPNVVPSGAQRFAF</sequence>
<organism evidence="9 10">
    <name type="scientific">Tribonema minus</name>
    <dbReference type="NCBI Taxonomy" id="303371"/>
    <lineage>
        <taxon>Eukaryota</taxon>
        <taxon>Sar</taxon>
        <taxon>Stramenopiles</taxon>
        <taxon>Ochrophyta</taxon>
        <taxon>PX clade</taxon>
        <taxon>Xanthophyceae</taxon>
        <taxon>Tribonematales</taxon>
        <taxon>Tribonemataceae</taxon>
        <taxon>Tribonema</taxon>
    </lineage>
</organism>
<dbReference type="InterPro" id="IPR000225">
    <property type="entry name" value="Armadillo"/>
</dbReference>
<dbReference type="AlphaFoldDB" id="A0A835YTP4"/>
<evidence type="ECO:0000256" key="3">
    <source>
        <dbReference type="ARBA" id="ARBA00022737"/>
    </source>
</evidence>
<dbReference type="Proteomes" id="UP000664859">
    <property type="component" value="Unassembled WGS sequence"/>
</dbReference>
<dbReference type="GO" id="GO:0061608">
    <property type="term" value="F:nuclear import signal receptor activity"/>
    <property type="evidence" value="ECO:0007669"/>
    <property type="project" value="InterPro"/>
</dbReference>
<dbReference type="PROSITE" id="PS51214">
    <property type="entry name" value="IBB"/>
    <property type="match status" value="1"/>
</dbReference>
<feature type="repeat" description="ARM" evidence="6">
    <location>
        <begin position="317"/>
        <end position="345"/>
    </location>
</feature>
<evidence type="ECO:0000256" key="5">
    <source>
        <dbReference type="PIRNR" id="PIRNR005673"/>
    </source>
</evidence>
<comment type="similarity">
    <text evidence="1 5">Belongs to the importin alpha family.</text>
</comment>
<accession>A0A835YTP4</accession>
<dbReference type="SUPFAM" id="SSF48371">
    <property type="entry name" value="ARM repeat"/>
    <property type="match status" value="1"/>
</dbReference>
<evidence type="ECO:0000313" key="9">
    <source>
        <dbReference type="EMBL" id="KAG5180508.1"/>
    </source>
</evidence>
<dbReference type="InterPro" id="IPR036975">
    <property type="entry name" value="Importin-a_IBB_sf"/>
</dbReference>
<dbReference type="PANTHER" id="PTHR23316">
    <property type="entry name" value="IMPORTIN ALPHA"/>
    <property type="match status" value="1"/>
</dbReference>
<dbReference type="GO" id="GO:0006606">
    <property type="term" value="P:protein import into nucleus"/>
    <property type="evidence" value="ECO:0007669"/>
    <property type="project" value="InterPro"/>
</dbReference>
<evidence type="ECO:0000259" key="8">
    <source>
        <dbReference type="PROSITE" id="PS51214"/>
    </source>
</evidence>
<dbReference type="Pfam" id="PF01749">
    <property type="entry name" value="IBB"/>
    <property type="match status" value="1"/>
</dbReference>
<gene>
    <name evidence="9" type="ORF">JKP88DRAFT_324025</name>
</gene>
<evidence type="ECO:0000256" key="7">
    <source>
        <dbReference type="SAM" id="MobiDB-lite"/>
    </source>
</evidence>
<dbReference type="InterPro" id="IPR002652">
    <property type="entry name" value="Importin-a_IBB"/>
</dbReference>
<dbReference type="EMBL" id="JAFCMP010000390">
    <property type="protein sequence ID" value="KAG5180508.1"/>
    <property type="molecule type" value="Genomic_DNA"/>
</dbReference>
<feature type="domain" description="IBB" evidence="8">
    <location>
        <begin position="1"/>
        <end position="55"/>
    </location>
</feature>
<dbReference type="Pfam" id="PF16186">
    <property type="entry name" value="Arm_3"/>
    <property type="match status" value="1"/>
</dbReference>
<feature type="region of interest" description="Disordered" evidence="7">
    <location>
        <begin position="1"/>
        <end position="40"/>
    </location>
</feature>
<dbReference type="InterPro" id="IPR032413">
    <property type="entry name" value="Arm_3"/>
</dbReference>
<dbReference type="InterPro" id="IPR011989">
    <property type="entry name" value="ARM-like"/>
</dbReference>
<feature type="repeat" description="ARM" evidence="6">
    <location>
        <begin position="148"/>
        <end position="190"/>
    </location>
</feature>
<dbReference type="OrthoDB" id="29145at2759"/>
<dbReference type="Gene3D" id="1.20.5.690">
    <property type="entry name" value="Importin-alpha, importin-beta-binding domain"/>
    <property type="match status" value="1"/>
</dbReference>
<dbReference type="PROSITE" id="PS50176">
    <property type="entry name" value="ARM_REPEAT"/>
    <property type="match status" value="2"/>
</dbReference>
<keyword evidence="4 5" id="KW-0653">Protein transport</keyword>
<keyword evidence="3" id="KW-0677">Repeat</keyword>
<keyword evidence="10" id="KW-1185">Reference proteome</keyword>
<dbReference type="PIRSF" id="PIRSF005673">
    <property type="entry name" value="Importin_alpha"/>
    <property type="match status" value="1"/>
</dbReference>
<dbReference type="GO" id="GO:0005737">
    <property type="term" value="C:cytoplasm"/>
    <property type="evidence" value="ECO:0007669"/>
    <property type="project" value="InterPro"/>
</dbReference>
<evidence type="ECO:0000313" key="10">
    <source>
        <dbReference type="Proteomes" id="UP000664859"/>
    </source>
</evidence>
<evidence type="ECO:0000256" key="4">
    <source>
        <dbReference type="ARBA" id="ARBA00022927"/>
    </source>
</evidence>
<dbReference type="Pfam" id="PF00514">
    <property type="entry name" value="Arm"/>
    <property type="match status" value="5"/>
</dbReference>
<protein>
    <recommendedName>
        <fullName evidence="5">Importin subunit alpha</fullName>
    </recommendedName>
</protein>
<proteinExistence type="inferred from homology"/>
<reference evidence="9" key="1">
    <citation type="submission" date="2021-02" db="EMBL/GenBank/DDBJ databases">
        <title>First Annotated Genome of the Yellow-green Alga Tribonema minus.</title>
        <authorList>
            <person name="Mahan K.M."/>
        </authorList>
    </citation>
    <scope>NUCLEOTIDE SEQUENCE</scope>
    <source>
        <strain evidence="9">UTEX B ZZ1240</strain>
    </source>
</reference>
<name>A0A835YTP4_9STRA</name>
<dbReference type="SMART" id="SM00185">
    <property type="entry name" value="ARM"/>
    <property type="match status" value="8"/>
</dbReference>
<dbReference type="Gene3D" id="1.25.10.10">
    <property type="entry name" value="Leucine-rich Repeat Variant"/>
    <property type="match status" value="1"/>
</dbReference>
<dbReference type="InterPro" id="IPR024931">
    <property type="entry name" value="Importin_alpha"/>
</dbReference>
<comment type="caution">
    <text evidence="9">The sequence shown here is derived from an EMBL/GenBank/DDBJ whole genome shotgun (WGS) entry which is preliminary data.</text>
</comment>
<dbReference type="InterPro" id="IPR016024">
    <property type="entry name" value="ARM-type_fold"/>
</dbReference>
<evidence type="ECO:0000256" key="6">
    <source>
        <dbReference type="PROSITE-ProRule" id="PRU00259"/>
    </source>
</evidence>
<evidence type="ECO:0000256" key="1">
    <source>
        <dbReference type="ARBA" id="ARBA00010394"/>
    </source>
</evidence>
<evidence type="ECO:0000256" key="2">
    <source>
        <dbReference type="ARBA" id="ARBA00022448"/>
    </source>
</evidence>
<keyword evidence="2 5" id="KW-0813">Transport</keyword>